<dbReference type="Proteomes" id="UP000325081">
    <property type="component" value="Unassembled WGS sequence"/>
</dbReference>
<proteinExistence type="predicted"/>
<dbReference type="Gene3D" id="3.40.140.10">
    <property type="entry name" value="Cytidine Deaminase, domain 2"/>
    <property type="match status" value="1"/>
</dbReference>
<sequence>MKITSRPIEKVICSPAGATERRRPLQSGGAWSEFFSGPHSRALRAVSFEEDGRDPNIWFLNHNYHESMFSMFRRINVKKHVVGWYSTGAKLKENDLNIHELFNGSWPNSRPRTMSCRILTLCHLSFPCLFDFFTIIL</sequence>
<dbReference type="GO" id="GO:0000502">
    <property type="term" value="C:proteasome complex"/>
    <property type="evidence" value="ECO:0007669"/>
    <property type="project" value="TreeGrafter"/>
</dbReference>
<dbReference type="GO" id="GO:0043161">
    <property type="term" value="P:proteasome-mediated ubiquitin-dependent protein catabolic process"/>
    <property type="evidence" value="ECO:0007669"/>
    <property type="project" value="TreeGrafter"/>
</dbReference>
<dbReference type="AlphaFoldDB" id="A0A5A7PAF1"/>
<reference evidence="3" key="1">
    <citation type="journal article" date="2019" name="Curr. Biol.">
        <title>Genome Sequence of Striga asiatica Provides Insight into the Evolution of Plant Parasitism.</title>
        <authorList>
            <person name="Yoshida S."/>
            <person name="Kim S."/>
            <person name="Wafula E.K."/>
            <person name="Tanskanen J."/>
            <person name="Kim Y.M."/>
            <person name="Honaas L."/>
            <person name="Yang Z."/>
            <person name="Spallek T."/>
            <person name="Conn C.E."/>
            <person name="Ichihashi Y."/>
            <person name="Cheong K."/>
            <person name="Cui S."/>
            <person name="Der J.P."/>
            <person name="Gundlach H."/>
            <person name="Jiao Y."/>
            <person name="Hori C."/>
            <person name="Ishida J.K."/>
            <person name="Kasahara H."/>
            <person name="Kiba T."/>
            <person name="Kim M.S."/>
            <person name="Koo N."/>
            <person name="Laohavisit A."/>
            <person name="Lee Y.H."/>
            <person name="Lumba S."/>
            <person name="McCourt P."/>
            <person name="Mortimer J.C."/>
            <person name="Mutuku J.M."/>
            <person name="Nomura T."/>
            <person name="Sasaki-Sekimoto Y."/>
            <person name="Seto Y."/>
            <person name="Wang Y."/>
            <person name="Wakatake T."/>
            <person name="Sakakibara H."/>
            <person name="Demura T."/>
            <person name="Yamaguchi S."/>
            <person name="Yoneyama K."/>
            <person name="Manabe R.I."/>
            <person name="Nelson D.C."/>
            <person name="Schulman A.H."/>
            <person name="Timko M.P."/>
            <person name="dePamphilis C.W."/>
            <person name="Choi D."/>
            <person name="Shirasu K."/>
        </authorList>
    </citation>
    <scope>NUCLEOTIDE SEQUENCE [LARGE SCALE GENOMIC DNA]</scope>
    <source>
        <strain evidence="3">cv. UVA1</strain>
    </source>
</reference>
<comment type="caution">
    <text evidence="2">The sequence shown here is derived from an EMBL/GenBank/DDBJ whole genome shotgun (WGS) entry which is preliminary data.</text>
</comment>
<accession>A0A5A7PAF1</accession>
<dbReference type="Pfam" id="PF01398">
    <property type="entry name" value="JAB"/>
    <property type="match status" value="1"/>
</dbReference>
<name>A0A5A7PAF1_STRAF</name>
<protein>
    <submittedName>
        <fullName evidence="2">RP non-ATPase subunit 8A</fullName>
    </submittedName>
</protein>
<keyword evidence="3" id="KW-1185">Reference proteome</keyword>
<dbReference type="PANTHER" id="PTHR10540:SF7">
    <property type="entry name" value="26S PROTEASOME NON-ATPASE REGULATORY SUBUNIT 7"/>
    <property type="match status" value="1"/>
</dbReference>
<evidence type="ECO:0000313" key="3">
    <source>
        <dbReference type="Proteomes" id="UP000325081"/>
    </source>
</evidence>
<evidence type="ECO:0000313" key="2">
    <source>
        <dbReference type="EMBL" id="GER29681.1"/>
    </source>
</evidence>
<dbReference type="PANTHER" id="PTHR10540">
    <property type="entry name" value="EUKARYOTIC TRANSLATION INITIATION FACTOR 3 SUBUNIT F-RELATED"/>
    <property type="match status" value="1"/>
</dbReference>
<feature type="non-terminal residue" evidence="2">
    <location>
        <position position="137"/>
    </location>
</feature>
<feature type="domain" description="JAB1/MPN/MOV34 metalloenzyme" evidence="1">
    <location>
        <begin position="45"/>
        <end position="104"/>
    </location>
</feature>
<dbReference type="EMBL" id="BKCP01004224">
    <property type="protein sequence ID" value="GER29681.1"/>
    <property type="molecule type" value="Genomic_DNA"/>
</dbReference>
<dbReference type="InterPro" id="IPR000555">
    <property type="entry name" value="JAMM/MPN+_dom"/>
</dbReference>
<dbReference type="OrthoDB" id="927140at2759"/>
<organism evidence="2 3">
    <name type="scientific">Striga asiatica</name>
    <name type="common">Asiatic witchweed</name>
    <name type="synonym">Buchnera asiatica</name>
    <dbReference type="NCBI Taxonomy" id="4170"/>
    <lineage>
        <taxon>Eukaryota</taxon>
        <taxon>Viridiplantae</taxon>
        <taxon>Streptophyta</taxon>
        <taxon>Embryophyta</taxon>
        <taxon>Tracheophyta</taxon>
        <taxon>Spermatophyta</taxon>
        <taxon>Magnoliopsida</taxon>
        <taxon>eudicotyledons</taxon>
        <taxon>Gunneridae</taxon>
        <taxon>Pentapetalae</taxon>
        <taxon>asterids</taxon>
        <taxon>lamiids</taxon>
        <taxon>Lamiales</taxon>
        <taxon>Orobanchaceae</taxon>
        <taxon>Buchnereae</taxon>
        <taxon>Striga</taxon>
    </lineage>
</organism>
<dbReference type="GO" id="GO:0008237">
    <property type="term" value="F:metallopeptidase activity"/>
    <property type="evidence" value="ECO:0007669"/>
    <property type="project" value="InterPro"/>
</dbReference>
<evidence type="ECO:0000259" key="1">
    <source>
        <dbReference type="Pfam" id="PF01398"/>
    </source>
</evidence>
<gene>
    <name evidence="2" type="ORF">STAS_05565</name>
</gene>